<proteinExistence type="inferred from homology"/>
<feature type="domain" description="Beta-hexosaminidase eukaryotic type N-terminal" evidence="11">
    <location>
        <begin position="16"/>
        <end position="167"/>
    </location>
</feature>
<evidence type="ECO:0000256" key="5">
    <source>
        <dbReference type="ARBA" id="ARBA00023180"/>
    </source>
</evidence>
<dbReference type="PRINTS" id="PR00738">
    <property type="entry name" value="GLHYDRLASE20"/>
</dbReference>
<dbReference type="OrthoDB" id="428480at2759"/>
<evidence type="ECO:0000259" key="10">
    <source>
        <dbReference type="Pfam" id="PF00728"/>
    </source>
</evidence>
<comment type="catalytic activity">
    <reaction evidence="1 7">
        <text>Hydrolysis of terminal non-reducing N-acetyl-D-hexosamine residues in N-acetyl-beta-D-hexosaminides.</text>
        <dbReference type="EC" id="3.2.1.52"/>
    </reaction>
</comment>
<evidence type="ECO:0000256" key="3">
    <source>
        <dbReference type="ARBA" id="ARBA00022729"/>
    </source>
</evidence>
<organism evidence="12 13">
    <name type="scientific">Trichodelitschia bisporula</name>
    <dbReference type="NCBI Taxonomy" id="703511"/>
    <lineage>
        <taxon>Eukaryota</taxon>
        <taxon>Fungi</taxon>
        <taxon>Dikarya</taxon>
        <taxon>Ascomycota</taxon>
        <taxon>Pezizomycotina</taxon>
        <taxon>Dothideomycetes</taxon>
        <taxon>Dothideomycetes incertae sedis</taxon>
        <taxon>Phaeotrichales</taxon>
        <taxon>Phaeotrichaceae</taxon>
        <taxon>Trichodelitschia</taxon>
    </lineage>
</organism>
<evidence type="ECO:0000256" key="4">
    <source>
        <dbReference type="ARBA" id="ARBA00022801"/>
    </source>
</evidence>
<keyword evidence="5" id="KW-0325">Glycoprotein</keyword>
<dbReference type="EMBL" id="ML996691">
    <property type="protein sequence ID" value="KAF2402213.1"/>
    <property type="molecule type" value="Genomic_DNA"/>
</dbReference>
<dbReference type="GO" id="GO:0016020">
    <property type="term" value="C:membrane"/>
    <property type="evidence" value="ECO:0007669"/>
    <property type="project" value="TreeGrafter"/>
</dbReference>
<evidence type="ECO:0000256" key="9">
    <source>
        <dbReference type="SAM" id="SignalP"/>
    </source>
</evidence>
<evidence type="ECO:0000259" key="11">
    <source>
        <dbReference type="Pfam" id="PF14845"/>
    </source>
</evidence>
<dbReference type="PANTHER" id="PTHR22600:SF58">
    <property type="entry name" value="BETA-HEXOSAMINIDASE"/>
    <property type="match status" value="1"/>
</dbReference>
<evidence type="ECO:0000256" key="7">
    <source>
        <dbReference type="PIRNR" id="PIRNR001093"/>
    </source>
</evidence>
<evidence type="ECO:0000256" key="8">
    <source>
        <dbReference type="PIRSR" id="PIRSR001093-1"/>
    </source>
</evidence>
<evidence type="ECO:0000256" key="1">
    <source>
        <dbReference type="ARBA" id="ARBA00001231"/>
    </source>
</evidence>
<dbReference type="GO" id="GO:0030203">
    <property type="term" value="P:glycosaminoglycan metabolic process"/>
    <property type="evidence" value="ECO:0007669"/>
    <property type="project" value="TreeGrafter"/>
</dbReference>
<dbReference type="InterPro" id="IPR029018">
    <property type="entry name" value="Hex-like_dom2"/>
</dbReference>
<dbReference type="FunFam" id="3.20.20.80:FF:000063">
    <property type="entry name" value="Beta-hexosaminidase"/>
    <property type="match status" value="1"/>
</dbReference>
<sequence length="579" mass="63110">MHLSHFLLFTPLVSAIWPLPRTLTTGTSTLWISRNVAVKYGSAGASISSSFPASPNISSQAGPPTGADIVHTALLRANNALFKTNFVPWMLHPRGSVFEPGADDGSGPQVTELCLQLPGDTAAALSTPPPPDADESYNLTLTVDGTVTIAAQTALGLSHGLSSLTQLFYSHSSSGGVYTPLAPVTIVDGPVFPHRGLNLDLSRSYFPKEDLYRVLDALSLVKMNRFHLHITDSQSWPLVIPSLPDLAAKGATRPDWVYTPEDLAAVQDYGARRGVMVYLETDMPGHTASIYQAYPELVAAYDVRPNWDTYAAEPPSGTLKLNSSKVEAFLDTLFADLLPRVKPWTSIYHTGGDEVNEKAYGLDDSVKSSDKSVLQPLMQKFVDGLHKRVRGAGLTPVVWEEMLLVWNLTLGPDVIVQAWQGETAVAAITAAGHKALVGSSTVWYLDCGHGQWLSFTPQTSAQFYPYADYCSPRHNWKVIYAHDPLAHIPADQHHLVQGGEVHLWAEQTDRQNLDTMLWPRAAAAAEVLWAGAKDELGQNRSQVEAAPRLAEVRERLVAGGVRAEPVQMVWCLRERGCVL</sequence>
<dbReference type="Pfam" id="PF14845">
    <property type="entry name" value="Glycohydro_20b2"/>
    <property type="match status" value="1"/>
</dbReference>
<feature type="active site" description="Proton donor" evidence="8">
    <location>
        <position position="354"/>
    </location>
</feature>
<evidence type="ECO:0000313" key="12">
    <source>
        <dbReference type="EMBL" id="KAF2402213.1"/>
    </source>
</evidence>
<feature type="chain" id="PRO_5026054896" description="Beta-hexosaminidase" evidence="9">
    <location>
        <begin position="16"/>
        <end position="579"/>
    </location>
</feature>
<keyword evidence="4 7" id="KW-0378">Hydrolase</keyword>
<reference evidence="12" key="1">
    <citation type="journal article" date="2020" name="Stud. Mycol.">
        <title>101 Dothideomycetes genomes: a test case for predicting lifestyles and emergence of pathogens.</title>
        <authorList>
            <person name="Haridas S."/>
            <person name="Albert R."/>
            <person name="Binder M."/>
            <person name="Bloem J."/>
            <person name="Labutti K."/>
            <person name="Salamov A."/>
            <person name="Andreopoulos B."/>
            <person name="Baker S."/>
            <person name="Barry K."/>
            <person name="Bills G."/>
            <person name="Bluhm B."/>
            <person name="Cannon C."/>
            <person name="Castanera R."/>
            <person name="Culley D."/>
            <person name="Daum C."/>
            <person name="Ezra D."/>
            <person name="Gonzalez J."/>
            <person name="Henrissat B."/>
            <person name="Kuo A."/>
            <person name="Liang C."/>
            <person name="Lipzen A."/>
            <person name="Lutzoni F."/>
            <person name="Magnuson J."/>
            <person name="Mondo S."/>
            <person name="Nolan M."/>
            <person name="Ohm R."/>
            <person name="Pangilinan J."/>
            <person name="Park H.-J."/>
            <person name="Ramirez L."/>
            <person name="Alfaro M."/>
            <person name="Sun H."/>
            <person name="Tritt A."/>
            <person name="Yoshinaga Y."/>
            <person name="Zwiers L.-H."/>
            <person name="Turgeon B."/>
            <person name="Goodwin S."/>
            <person name="Spatafora J."/>
            <person name="Crous P."/>
            <person name="Grigoriev I."/>
        </authorList>
    </citation>
    <scope>NUCLEOTIDE SEQUENCE</scope>
    <source>
        <strain evidence="12">CBS 262.69</strain>
    </source>
</reference>
<dbReference type="EC" id="3.2.1.52" evidence="7"/>
<dbReference type="SUPFAM" id="SSF55545">
    <property type="entry name" value="beta-N-acetylhexosaminidase-like domain"/>
    <property type="match status" value="1"/>
</dbReference>
<dbReference type="GO" id="GO:0016231">
    <property type="term" value="F:beta-N-acetylglucosaminidase activity"/>
    <property type="evidence" value="ECO:0007669"/>
    <property type="project" value="TreeGrafter"/>
</dbReference>
<gene>
    <name evidence="12" type="ORF">EJ06DRAFT_528333</name>
</gene>
<keyword evidence="6 7" id="KW-0326">Glycosidase</keyword>
<keyword evidence="13" id="KW-1185">Reference proteome</keyword>
<dbReference type="Gene3D" id="3.30.379.10">
    <property type="entry name" value="Chitobiase/beta-hexosaminidase domain 2-like"/>
    <property type="match status" value="1"/>
</dbReference>
<evidence type="ECO:0000256" key="6">
    <source>
        <dbReference type="ARBA" id="ARBA00023295"/>
    </source>
</evidence>
<dbReference type="PANTHER" id="PTHR22600">
    <property type="entry name" value="BETA-HEXOSAMINIDASE"/>
    <property type="match status" value="1"/>
</dbReference>
<evidence type="ECO:0000313" key="13">
    <source>
        <dbReference type="Proteomes" id="UP000799640"/>
    </source>
</evidence>
<dbReference type="PIRSF" id="PIRSF001093">
    <property type="entry name" value="B-hxosamndse_ab_euk"/>
    <property type="match status" value="1"/>
</dbReference>
<comment type="similarity">
    <text evidence="2 7">Belongs to the glycosyl hydrolase 20 family.</text>
</comment>
<protein>
    <recommendedName>
        <fullName evidence="7">Beta-hexosaminidase</fullName>
        <ecNumber evidence="7">3.2.1.52</ecNumber>
    </recommendedName>
</protein>
<dbReference type="GO" id="GO:0005975">
    <property type="term" value="P:carbohydrate metabolic process"/>
    <property type="evidence" value="ECO:0007669"/>
    <property type="project" value="InterPro"/>
</dbReference>
<dbReference type="SUPFAM" id="SSF51445">
    <property type="entry name" value="(Trans)glycosidases"/>
    <property type="match status" value="1"/>
</dbReference>
<dbReference type="InterPro" id="IPR025705">
    <property type="entry name" value="Beta_hexosaminidase_sua/sub"/>
</dbReference>
<dbReference type="Gene3D" id="3.20.20.80">
    <property type="entry name" value="Glycosidases"/>
    <property type="match status" value="1"/>
</dbReference>
<dbReference type="InterPro" id="IPR029019">
    <property type="entry name" value="HEX_eukaryotic_N"/>
</dbReference>
<dbReference type="Proteomes" id="UP000799640">
    <property type="component" value="Unassembled WGS sequence"/>
</dbReference>
<accession>A0A6G1I1M4</accession>
<feature type="domain" description="Glycoside hydrolase family 20 catalytic" evidence="10">
    <location>
        <begin position="192"/>
        <end position="531"/>
    </location>
</feature>
<dbReference type="InterPro" id="IPR017853">
    <property type="entry name" value="GH"/>
</dbReference>
<keyword evidence="3 9" id="KW-0732">Signal</keyword>
<dbReference type="Pfam" id="PF00728">
    <property type="entry name" value="Glyco_hydro_20"/>
    <property type="match status" value="1"/>
</dbReference>
<evidence type="ECO:0000256" key="2">
    <source>
        <dbReference type="ARBA" id="ARBA00006285"/>
    </source>
</evidence>
<name>A0A6G1I1M4_9PEZI</name>
<dbReference type="AlphaFoldDB" id="A0A6G1I1M4"/>
<dbReference type="InterPro" id="IPR015883">
    <property type="entry name" value="Glyco_hydro_20_cat"/>
</dbReference>
<feature type="signal peptide" evidence="9">
    <location>
        <begin position="1"/>
        <end position="15"/>
    </location>
</feature>